<name>A0A1G5QR05_9GAMM</name>
<evidence type="ECO:0000313" key="3">
    <source>
        <dbReference type="EMBL" id="SCZ64187.1"/>
    </source>
</evidence>
<keyword evidence="4" id="KW-1185">Reference proteome</keyword>
<dbReference type="Pfam" id="PF05116">
    <property type="entry name" value="S6PP"/>
    <property type="match status" value="1"/>
</dbReference>
<protein>
    <recommendedName>
        <fullName evidence="2">Sucrose phosphatase-like domain-containing protein</fullName>
    </recommendedName>
</protein>
<dbReference type="Proteomes" id="UP000199648">
    <property type="component" value="Unassembled WGS sequence"/>
</dbReference>
<feature type="domain" description="Sucrose phosphatase-like" evidence="2">
    <location>
        <begin position="5"/>
        <end position="271"/>
    </location>
</feature>
<dbReference type="InterPro" id="IPR036412">
    <property type="entry name" value="HAD-like_sf"/>
</dbReference>
<reference evidence="3 4" key="1">
    <citation type="submission" date="2016-10" db="EMBL/GenBank/DDBJ databases">
        <authorList>
            <person name="de Groot N.N."/>
        </authorList>
    </citation>
    <scope>NUCLEOTIDE SEQUENCE [LARGE SCALE GENOMIC DNA]</scope>
    <source>
        <strain evidence="3 4">HLD2</strain>
    </source>
</reference>
<dbReference type="InterPro" id="IPR006379">
    <property type="entry name" value="HAD-SF_hydro_IIB"/>
</dbReference>
<dbReference type="PANTHER" id="PTHR46521">
    <property type="entry name" value="SUCROSE-PHOSPHATASE 2-RELATED"/>
    <property type="match status" value="1"/>
</dbReference>
<dbReference type="InterPro" id="IPR006380">
    <property type="entry name" value="SPP-like_dom"/>
</dbReference>
<dbReference type="PANTHER" id="PTHR46521:SF4">
    <property type="entry name" value="SUCROSE-PHOSPHATASE 2-RELATED"/>
    <property type="match status" value="1"/>
</dbReference>
<dbReference type="EMBL" id="FMWD01000008">
    <property type="protein sequence ID" value="SCZ64187.1"/>
    <property type="molecule type" value="Genomic_DNA"/>
</dbReference>
<dbReference type="SFLD" id="SFLDG01141">
    <property type="entry name" value="C2.B.1:_Sucrose_Phosphatase_Li"/>
    <property type="match status" value="1"/>
</dbReference>
<dbReference type="Gene3D" id="3.90.1070.10">
    <property type="match status" value="1"/>
</dbReference>
<dbReference type="OrthoDB" id="9815690at2"/>
<dbReference type="STRING" id="415747.SAMN03097708_02581"/>
<dbReference type="InterPro" id="IPR023214">
    <property type="entry name" value="HAD_sf"/>
</dbReference>
<gene>
    <name evidence="3" type="ORF">SAMN03097708_02581</name>
</gene>
<dbReference type="AlphaFoldDB" id="A0A1G5QR05"/>
<dbReference type="Gene3D" id="3.40.50.1000">
    <property type="entry name" value="HAD superfamily/HAD-like"/>
    <property type="match status" value="1"/>
</dbReference>
<dbReference type="SUPFAM" id="SSF56784">
    <property type="entry name" value="HAD-like"/>
    <property type="match status" value="1"/>
</dbReference>
<accession>A0A1G5QR05</accession>
<dbReference type="SFLD" id="SFLDS00003">
    <property type="entry name" value="Haloacid_Dehalogenase"/>
    <property type="match status" value="1"/>
</dbReference>
<evidence type="ECO:0000259" key="2">
    <source>
        <dbReference type="Pfam" id="PF05116"/>
    </source>
</evidence>
<sequence length="279" mass="30708">MTTAILLCSDLDRTLLPNGVAPESAEARPRLRRLAARPELTLAYVSGRHHSLLRQAIADYVIPPPDFAIGDVGTTLYEIHGDEWRPWREWAEHIAPDWAGAGHDDLAALFADLDLLRLQEPEKQNTFKLSYYTPSGLAHDELLAEMQSRLAAKDVRASLVWSVDEAADVGLLDVLPASATKLHAVEFLMARRGFDPTRTVFAGDSGNDLPVVTSGRLQSVLVRNAHPEVVSEASRALRAQGLQERLYVARGGFHQMNGNYSAGVLEGVAHFLPETEAWM</sequence>
<dbReference type="GO" id="GO:0000287">
    <property type="term" value="F:magnesium ion binding"/>
    <property type="evidence" value="ECO:0007669"/>
    <property type="project" value="UniProtKB-ARBA"/>
</dbReference>
<proteinExistence type="predicted"/>
<dbReference type="SFLD" id="SFLDG01140">
    <property type="entry name" value="C2.B:_Phosphomannomutase_and_P"/>
    <property type="match status" value="1"/>
</dbReference>
<evidence type="ECO:0000313" key="4">
    <source>
        <dbReference type="Proteomes" id="UP000199648"/>
    </source>
</evidence>
<dbReference type="GO" id="GO:0016791">
    <property type="term" value="F:phosphatase activity"/>
    <property type="evidence" value="ECO:0007669"/>
    <property type="project" value="UniProtKB-ARBA"/>
</dbReference>
<dbReference type="NCBIfam" id="TIGR01484">
    <property type="entry name" value="HAD-SF-IIB"/>
    <property type="match status" value="1"/>
</dbReference>
<dbReference type="InterPro" id="IPR051518">
    <property type="entry name" value="Sucrose_Phosphatase"/>
</dbReference>
<keyword evidence="1" id="KW-0378">Hydrolase</keyword>
<evidence type="ECO:0000256" key="1">
    <source>
        <dbReference type="ARBA" id="ARBA00022801"/>
    </source>
</evidence>
<organism evidence="3 4">
    <name type="scientific">Thiohalomonas denitrificans</name>
    <dbReference type="NCBI Taxonomy" id="415747"/>
    <lineage>
        <taxon>Bacteria</taxon>
        <taxon>Pseudomonadati</taxon>
        <taxon>Pseudomonadota</taxon>
        <taxon>Gammaproteobacteria</taxon>
        <taxon>Thiohalomonadales</taxon>
        <taxon>Thiohalomonadaceae</taxon>
        <taxon>Thiohalomonas</taxon>
    </lineage>
</organism>